<protein>
    <submittedName>
        <fullName evidence="1">Uncharacterized protein</fullName>
    </submittedName>
</protein>
<evidence type="ECO:0000313" key="1">
    <source>
        <dbReference type="EMBL" id="MBY82287.1"/>
    </source>
</evidence>
<accession>A0A2S2QWZ7</accession>
<dbReference type="EMBL" id="GGMS01013084">
    <property type="protein sequence ID" value="MBY82287.1"/>
    <property type="molecule type" value="Transcribed_RNA"/>
</dbReference>
<sequence length="100" mass="11261">MSAVRISTMSLKTHEGRFYLGVVFHKKGTSIFFVRPFDDENHAFLLGFLYSIPLCVFCRYSTSHLCSLTISEMNCSFSGVSPSMLRDTSVKHSLDKGHFG</sequence>
<proteinExistence type="predicted"/>
<dbReference type="AlphaFoldDB" id="A0A2S2QWZ7"/>
<reference evidence="1" key="1">
    <citation type="submission" date="2018-04" db="EMBL/GenBank/DDBJ databases">
        <title>Transcriptome assembly of Sipha flava.</title>
        <authorList>
            <person name="Scully E.D."/>
            <person name="Geib S.M."/>
            <person name="Palmer N.A."/>
            <person name="Koch K."/>
            <person name="Bradshaw J."/>
            <person name="Heng-Moss T."/>
            <person name="Sarath G."/>
        </authorList>
    </citation>
    <scope>NUCLEOTIDE SEQUENCE</scope>
</reference>
<organism evidence="1">
    <name type="scientific">Sipha flava</name>
    <name type="common">yellow sugarcane aphid</name>
    <dbReference type="NCBI Taxonomy" id="143950"/>
    <lineage>
        <taxon>Eukaryota</taxon>
        <taxon>Metazoa</taxon>
        <taxon>Ecdysozoa</taxon>
        <taxon>Arthropoda</taxon>
        <taxon>Hexapoda</taxon>
        <taxon>Insecta</taxon>
        <taxon>Pterygota</taxon>
        <taxon>Neoptera</taxon>
        <taxon>Paraneoptera</taxon>
        <taxon>Hemiptera</taxon>
        <taxon>Sternorrhyncha</taxon>
        <taxon>Aphidomorpha</taxon>
        <taxon>Aphidoidea</taxon>
        <taxon>Aphididae</taxon>
        <taxon>Sipha</taxon>
    </lineage>
</organism>
<gene>
    <name evidence="1" type="ORF">g.185923</name>
</gene>
<name>A0A2S2QWZ7_9HEMI</name>